<evidence type="ECO:0000313" key="7">
    <source>
        <dbReference type="EMBL" id="GAA3690623.1"/>
    </source>
</evidence>
<name>A0ABP7CKZ6_9ACTN</name>
<reference evidence="8" key="1">
    <citation type="journal article" date="2019" name="Int. J. Syst. Evol. Microbiol.">
        <title>The Global Catalogue of Microorganisms (GCM) 10K type strain sequencing project: providing services to taxonomists for standard genome sequencing and annotation.</title>
        <authorList>
            <consortium name="The Broad Institute Genomics Platform"/>
            <consortium name="The Broad Institute Genome Sequencing Center for Infectious Disease"/>
            <person name="Wu L."/>
            <person name="Ma J."/>
        </authorList>
    </citation>
    <scope>NUCLEOTIDE SEQUENCE [LARGE SCALE GENOMIC DNA]</scope>
    <source>
        <strain evidence="8">JCM 16548</strain>
    </source>
</reference>
<dbReference type="InterPro" id="IPR051794">
    <property type="entry name" value="PG_Endopeptidase_C40"/>
</dbReference>
<comment type="similarity">
    <text evidence="1">Belongs to the peptidase C40 family.</text>
</comment>
<feature type="chain" id="PRO_5046298129" description="NlpC/P60 domain-containing protein" evidence="5">
    <location>
        <begin position="24"/>
        <end position="188"/>
    </location>
</feature>
<evidence type="ECO:0000256" key="4">
    <source>
        <dbReference type="ARBA" id="ARBA00022807"/>
    </source>
</evidence>
<dbReference type="InterPro" id="IPR000064">
    <property type="entry name" value="NLP_P60_dom"/>
</dbReference>
<dbReference type="PANTHER" id="PTHR47359">
    <property type="entry name" value="PEPTIDOGLYCAN DL-ENDOPEPTIDASE CWLO"/>
    <property type="match status" value="1"/>
</dbReference>
<protein>
    <recommendedName>
        <fullName evidence="6">NlpC/P60 domain-containing protein</fullName>
    </recommendedName>
</protein>
<feature type="signal peptide" evidence="5">
    <location>
        <begin position="1"/>
        <end position="23"/>
    </location>
</feature>
<organism evidence="7 8">
    <name type="scientific">Microlunatus aurantiacus</name>
    <dbReference type="NCBI Taxonomy" id="446786"/>
    <lineage>
        <taxon>Bacteria</taxon>
        <taxon>Bacillati</taxon>
        <taxon>Actinomycetota</taxon>
        <taxon>Actinomycetes</taxon>
        <taxon>Propionibacteriales</taxon>
        <taxon>Propionibacteriaceae</taxon>
        <taxon>Microlunatus</taxon>
    </lineage>
</organism>
<keyword evidence="5" id="KW-0732">Signal</keyword>
<evidence type="ECO:0000256" key="3">
    <source>
        <dbReference type="ARBA" id="ARBA00022801"/>
    </source>
</evidence>
<dbReference type="Gene3D" id="3.90.1720.10">
    <property type="entry name" value="endopeptidase domain like (from Nostoc punctiforme)"/>
    <property type="match status" value="1"/>
</dbReference>
<comment type="caution">
    <text evidence="7">The sequence shown here is derived from an EMBL/GenBank/DDBJ whole genome shotgun (WGS) entry which is preliminary data.</text>
</comment>
<dbReference type="InterPro" id="IPR038765">
    <property type="entry name" value="Papain-like_cys_pep_sf"/>
</dbReference>
<keyword evidence="8" id="KW-1185">Reference proteome</keyword>
<dbReference type="SUPFAM" id="SSF54001">
    <property type="entry name" value="Cysteine proteinases"/>
    <property type="match status" value="1"/>
</dbReference>
<dbReference type="Proteomes" id="UP001500051">
    <property type="component" value="Unassembled WGS sequence"/>
</dbReference>
<evidence type="ECO:0000259" key="6">
    <source>
        <dbReference type="PROSITE" id="PS51935"/>
    </source>
</evidence>
<gene>
    <name evidence="7" type="ORF">GCM10022204_01980</name>
</gene>
<evidence type="ECO:0000256" key="2">
    <source>
        <dbReference type="ARBA" id="ARBA00022670"/>
    </source>
</evidence>
<keyword evidence="3" id="KW-0378">Hydrolase</keyword>
<dbReference type="PROSITE" id="PS51935">
    <property type="entry name" value="NLPC_P60"/>
    <property type="match status" value="1"/>
</dbReference>
<evidence type="ECO:0000256" key="5">
    <source>
        <dbReference type="SAM" id="SignalP"/>
    </source>
</evidence>
<accession>A0ABP7CKZ6</accession>
<proteinExistence type="inferred from homology"/>
<keyword evidence="4" id="KW-0788">Thiol protease</keyword>
<feature type="domain" description="NlpC/P60" evidence="6">
    <location>
        <begin position="73"/>
        <end position="188"/>
    </location>
</feature>
<dbReference type="PANTHER" id="PTHR47359:SF3">
    <property type="entry name" value="NLP_P60 DOMAIN-CONTAINING PROTEIN-RELATED"/>
    <property type="match status" value="1"/>
</dbReference>
<dbReference type="RefSeq" id="WP_344810399.1">
    <property type="nucleotide sequence ID" value="NZ_BAAAYX010000002.1"/>
</dbReference>
<dbReference type="Pfam" id="PF00877">
    <property type="entry name" value="NLPC_P60"/>
    <property type="match status" value="1"/>
</dbReference>
<evidence type="ECO:0000313" key="8">
    <source>
        <dbReference type="Proteomes" id="UP001500051"/>
    </source>
</evidence>
<dbReference type="EMBL" id="BAAAYX010000002">
    <property type="protein sequence ID" value="GAA3690623.1"/>
    <property type="molecule type" value="Genomic_DNA"/>
</dbReference>
<keyword evidence="2" id="KW-0645">Protease</keyword>
<sequence>MPTTIQRLAAGAATLALAFATVAGTELPATADARPAAPLSALPQGGVVRTVDTLTTATVSLGSMQQVVKKKKKSKGAKALAFAKRQLGDRYRYGGTGPNAWDCSGLTRGAWKHAGKKIPRTSQGQSRHGKKVAKSKLRKGDLVFFYSGRSHVGIYAGNGKVIHASRPGKPVSYIKMKYMPYAGARRPA</sequence>
<evidence type="ECO:0000256" key="1">
    <source>
        <dbReference type="ARBA" id="ARBA00007074"/>
    </source>
</evidence>